<keyword evidence="5" id="KW-1185">Reference proteome</keyword>
<dbReference type="Pfam" id="PF08719">
    <property type="entry name" value="NADAR"/>
    <property type="match status" value="1"/>
</dbReference>
<accession>A0AAN4Z227</accession>
<proteinExistence type="predicted"/>
<sequence>MSTPNSGNNGHNNNNYNHSHHNNMGMGSLAQELQWVKNDCVLIRNAVVLLEQEKDNLRQAVRKLKMENQRQREKVKKLQTEVKKLGGNSEDTDIEDKDYDDIGKNFVLIGGTTDPLALRYESPISDDDGVNHKTAERYYWYKMAELFEDEEAKKRIHSAPSTHDAEEAMKAIKGFNENEWNKVKLQHWIKGQELKLEQCRSISLVLKESKDSYIAVAHQDKHLGTGWRKTREESSKPIFWDGENQGGKWLMKYRRDISSKLVYTGPHEKEEIQKKMQNLRKNVWRRVDQVMQMGMNYRGGRGGYPVGGQSQGGLSRGGAYKNGGRGDYGKPPKQSPKE</sequence>
<feature type="compositionally biased region" description="Gly residues" evidence="2">
    <location>
        <begin position="298"/>
        <end position="326"/>
    </location>
</feature>
<feature type="region of interest" description="Disordered" evidence="2">
    <location>
        <begin position="1"/>
        <end position="23"/>
    </location>
</feature>
<dbReference type="InterPro" id="IPR037238">
    <property type="entry name" value="YbiA-like_sf"/>
</dbReference>
<reference evidence="5" key="1">
    <citation type="submission" date="2022-10" db="EMBL/GenBank/DDBJ databases">
        <title>Genome assembly of Pristionchus species.</title>
        <authorList>
            <person name="Yoshida K."/>
            <person name="Sommer R.J."/>
        </authorList>
    </citation>
    <scope>NUCLEOTIDE SEQUENCE [LARGE SCALE GENOMIC DNA]</scope>
    <source>
        <strain evidence="5">RS5460</strain>
    </source>
</reference>
<feature type="compositionally biased region" description="Basic and acidic residues" evidence="2">
    <location>
        <begin position="327"/>
        <end position="338"/>
    </location>
</feature>
<dbReference type="EMBL" id="BTRK01000001">
    <property type="protein sequence ID" value="GMR31884.1"/>
    <property type="molecule type" value="Genomic_DNA"/>
</dbReference>
<gene>
    <name evidence="4" type="ORF">PMAYCL1PPCAC_02079</name>
</gene>
<dbReference type="SUPFAM" id="SSF143990">
    <property type="entry name" value="YbiA-like"/>
    <property type="match status" value="1"/>
</dbReference>
<protein>
    <recommendedName>
        <fullName evidence="3">NADAR domain-containing protein</fullName>
    </recommendedName>
</protein>
<dbReference type="Proteomes" id="UP001328107">
    <property type="component" value="Unassembled WGS sequence"/>
</dbReference>
<evidence type="ECO:0000256" key="2">
    <source>
        <dbReference type="SAM" id="MobiDB-lite"/>
    </source>
</evidence>
<keyword evidence="1" id="KW-0175">Coiled coil</keyword>
<dbReference type="CDD" id="cd15457">
    <property type="entry name" value="NADAR"/>
    <property type="match status" value="1"/>
</dbReference>
<evidence type="ECO:0000259" key="3">
    <source>
        <dbReference type="Pfam" id="PF08719"/>
    </source>
</evidence>
<dbReference type="AlphaFoldDB" id="A0AAN4Z227"/>
<evidence type="ECO:0000313" key="5">
    <source>
        <dbReference type="Proteomes" id="UP001328107"/>
    </source>
</evidence>
<name>A0AAN4Z227_9BILA</name>
<evidence type="ECO:0000256" key="1">
    <source>
        <dbReference type="SAM" id="Coils"/>
    </source>
</evidence>
<feature type="coiled-coil region" evidence="1">
    <location>
        <begin position="43"/>
        <end position="88"/>
    </location>
</feature>
<feature type="region of interest" description="Disordered" evidence="2">
    <location>
        <begin position="298"/>
        <end position="338"/>
    </location>
</feature>
<comment type="caution">
    <text evidence="4">The sequence shown here is derived from an EMBL/GenBank/DDBJ whole genome shotgun (WGS) entry which is preliminary data.</text>
</comment>
<dbReference type="Gene3D" id="1.10.357.40">
    <property type="entry name" value="YbiA-like"/>
    <property type="match status" value="1"/>
</dbReference>
<dbReference type="InterPro" id="IPR012816">
    <property type="entry name" value="NADAR"/>
</dbReference>
<organism evidence="4 5">
    <name type="scientific">Pristionchus mayeri</name>
    <dbReference type="NCBI Taxonomy" id="1317129"/>
    <lineage>
        <taxon>Eukaryota</taxon>
        <taxon>Metazoa</taxon>
        <taxon>Ecdysozoa</taxon>
        <taxon>Nematoda</taxon>
        <taxon>Chromadorea</taxon>
        <taxon>Rhabditida</taxon>
        <taxon>Rhabditina</taxon>
        <taxon>Diplogasteromorpha</taxon>
        <taxon>Diplogasteroidea</taxon>
        <taxon>Neodiplogasteridae</taxon>
        <taxon>Pristionchus</taxon>
    </lineage>
</organism>
<evidence type="ECO:0000313" key="4">
    <source>
        <dbReference type="EMBL" id="GMR31884.1"/>
    </source>
</evidence>
<feature type="domain" description="NADAR" evidence="3">
    <location>
        <begin position="127"/>
        <end position="257"/>
    </location>
</feature>